<name>A0ABQ4KDC8_9BACI</name>
<proteinExistence type="predicted"/>
<sequence>MCKDEEEKEMATAVKEETDKLNFMDDIKKIIRDTMNEKGLSPKEARKSLGVKKYEEK</sequence>
<evidence type="ECO:0000313" key="1">
    <source>
        <dbReference type="EMBL" id="GIN23120.1"/>
    </source>
</evidence>
<accession>A0ABQ4KDC8</accession>
<keyword evidence="2" id="KW-1185">Reference proteome</keyword>
<protein>
    <submittedName>
        <fullName evidence="1">Uncharacterized protein</fullName>
    </submittedName>
</protein>
<comment type="caution">
    <text evidence="1">The sequence shown here is derived from an EMBL/GenBank/DDBJ whole genome shotgun (WGS) entry which is preliminary data.</text>
</comment>
<gene>
    <name evidence="1" type="ORF">J1TS3_42540</name>
</gene>
<evidence type="ECO:0000313" key="2">
    <source>
        <dbReference type="Proteomes" id="UP000680279"/>
    </source>
</evidence>
<reference evidence="1 2" key="1">
    <citation type="submission" date="2021-03" db="EMBL/GenBank/DDBJ databases">
        <title>Antimicrobial resistance genes in bacteria isolated from Japanese honey, and their potential for conferring macrolide and lincosamide resistance in the American foulbrood pathogen Paenibacillus larvae.</title>
        <authorList>
            <person name="Okamoto M."/>
            <person name="Kumagai M."/>
            <person name="Kanamori H."/>
            <person name="Takamatsu D."/>
        </authorList>
    </citation>
    <scope>NUCLEOTIDE SEQUENCE [LARGE SCALE GENOMIC DNA]</scope>
    <source>
        <strain evidence="1 2">J1TS3</strain>
    </source>
</reference>
<dbReference type="Proteomes" id="UP000680279">
    <property type="component" value="Unassembled WGS sequence"/>
</dbReference>
<dbReference type="RefSeq" id="WP_212963886.1">
    <property type="nucleotide sequence ID" value="NZ_BOQT01000026.1"/>
</dbReference>
<dbReference type="EMBL" id="BOQT01000026">
    <property type="protein sequence ID" value="GIN23120.1"/>
    <property type="molecule type" value="Genomic_DNA"/>
</dbReference>
<organism evidence="1 2">
    <name type="scientific">Siminovitchia fordii</name>
    <dbReference type="NCBI Taxonomy" id="254759"/>
    <lineage>
        <taxon>Bacteria</taxon>
        <taxon>Bacillati</taxon>
        <taxon>Bacillota</taxon>
        <taxon>Bacilli</taxon>
        <taxon>Bacillales</taxon>
        <taxon>Bacillaceae</taxon>
        <taxon>Siminovitchia</taxon>
    </lineage>
</organism>